<organism evidence="2 3">
    <name type="scientific">Mesorhabditis belari</name>
    <dbReference type="NCBI Taxonomy" id="2138241"/>
    <lineage>
        <taxon>Eukaryota</taxon>
        <taxon>Metazoa</taxon>
        <taxon>Ecdysozoa</taxon>
        <taxon>Nematoda</taxon>
        <taxon>Chromadorea</taxon>
        <taxon>Rhabditida</taxon>
        <taxon>Rhabditina</taxon>
        <taxon>Rhabditomorpha</taxon>
        <taxon>Rhabditoidea</taxon>
        <taxon>Rhabditidae</taxon>
        <taxon>Mesorhabditinae</taxon>
        <taxon>Mesorhabditis</taxon>
    </lineage>
</organism>
<evidence type="ECO:0000313" key="3">
    <source>
        <dbReference type="WBParaSite" id="MBELARI_LOCUS3311"/>
    </source>
</evidence>
<accession>A0AAF3J8L4</accession>
<name>A0AAF3J8L4_9BILA</name>
<sequence>MSVMAVGLFIAILILFNAFQIQQKERSDELTKINSEISQSDDRSTKIGADLKEMDSKVAEMSKKMAKLEADLVEG</sequence>
<keyword evidence="1" id="KW-0732">Signal</keyword>
<dbReference type="Proteomes" id="UP000887575">
    <property type="component" value="Unassembled WGS sequence"/>
</dbReference>
<reference evidence="3" key="1">
    <citation type="submission" date="2024-02" db="UniProtKB">
        <authorList>
            <consortium name="WormBaseParasite"/>
        </authorList>
    </citation>
    <scope>IDENTIFICATION</scope>
</reference>
<feature type="signal peptide" evidence="1">
    <location>
        <begin position="1"/>
        <end position="18"/>
    </location>
</feature>
<dbReference type="AlphaFoldDB" id="A0AAF3J8L4"/>
<dbReference type="WBParaSite" id="MBELARI_LOCUS3311">
    <property type="protein sequence ID" value="MBELARI_LOCUS3311"/>
    <property type="gene ID" value="MBELARI_LOCUS3311"/>
</dbReference>
<protein>
    <submittedName>
        <fullName evidence="3">Uncharacterized protein</fullName>
    </submittedName>
</protein>
<feature type="chain" id="PRO_5042172800" evidence="1">
    <location>
        <begin position="19"/>
        <end position="75"/>
    </location>
</feature>
<proteinExistence type="predicted"/>
<keyword evidence="2" id="KW-1185">Reference proteome</keyword>
<evidence type="ECO:0000313" key="2">
    <source>
        <dbReference type="Proteomes" id="UP000887575"/>
    </source>
</evidence>
<evidence type="ECO:0000256" key="1">
    <source>
        <dbReference type="SAM" id="SignalP"/>
    </source>
</evidence>